<protein>
    <submittedName>
        <fullName evidence="6">LysR substrate-binding domain-containing protein</fullName>
    </submittedName>
</protein>
<dbReference type="SUPFAM" id="SSF46785">
    <property type="entry name" value="Winged helix' DNA-binding domain"/>
    <property type="match status" value="1"/>
</dbReference>
<dbReference type="InterPro" id="IPR036388">
    <property type="entry name" value="WH-like_DNA-bd_sf"/>
</dbReference>
<accession>A0ABP6BRM2</accession>
<dbReference type="PRINTS" id="PR00039">
    <property type="entry name" value="HTHLYSR"/>
</dbReference>
<dbReference type="Pfam" id="PF03466">
    <property type="entry name" value="LysR_substrate"/>
    <property type="match status" value="1"/>
</dbReference>
<reference evidence="7" key="1">
    <citation type="journal article" date="2019" name="Int. J. Syst. Evol. Microbiol.">
        <title>The Global Catalogue of Microorganisms (GCM) 10K type strain sequencing project: providing services to taxonomists for standard genome sequencing and annotation.</title>
        <authorList>
            <consortium name="The Broad Institute Genomics Platform"/>
            <consortium name="The Broad Institute Genome Sequencing Center for Infectious Disease"/>
            <person name="Wu L."/>
            <person name="Ma J."/>
        </authorList>
    </citation>
    <scope>NUCLEOTIDE SEQUENCE [LARGE SCALE GENOMIC DNA]</scope>
    <source>
        <strain evidence="7">JCM 6833</strain>
    </source>
</reference>
<proteinExistence type="inferred from homology"/>
<feature type="domain" description="HTH lysR-type" evidence="5">
    <location>
        <begin position="11"/>
        <end position="67"/>
    </location>
</feature>
<dbReference type="InterPro" id="IPR036390">
    <property type="entry name" value="WH_DNA-bd_sf"/>
</dbReference>
<evidence type="ECO:0000256" key="3">
    <source>
        <dbReference type="ARBA" id="ARBA00023125"/>
    </source>
</evidence>
<organism evidence="6 7">
    <name type="scientific">Actinomadura fulvescens</name>
    <dbReference type="NCBI Taxonomy" id="46160"/>
    <lineage>
        <taxon>Bacteria</taxon>
        <taxon>Bacillati</taxon>
        <taxon>Actinomycetota</taxon>
        <taxon>Actinomycetes</taxon>
        <taxon>Streptosporangiales</taxon>
        <taxon>Thermomonosporaceae</taxon>
        <taxon>Actinomadura</taxon>
    </lineage>
</organism>
<evidence type="ECO:0000313" key="6">
    <source>
        <dbReference type="EMBL" id="GAA2583721.1"/>
    </source>
</evidence>
<evidence type="ECO:0000256" key="1">
    <source>
        <dbReference type="ARBA" id="ARBA00009437"/>
    </source>
</evidence>
<sequence>MDMDMDLGSGPTVHQLRLFLILAKERHFGRAAARSFISQPALSRQIQVLEQRLGVAVVERDRTVRLTPAGLALLAKARAVVEAMDDLRQTAQEQGRAARGQLVVGTIGAEAAMPHLRAVLEQARQHNPALEIRTRLLDFVHHFAALENGEVDVVFCRPPMPPHIRTRHLADEARVACLPAADPLAGRASVKLADLGGYPILSLPPECPQAWRDFWAADPRPDGNPVPYGPVVGDIEALMLAVSDGHGMAFLPAAARTLFPRPGVAYVDVIDLPPCTAALAWAERNNDNPNLRAIRRAAETISLPGRRSDRGLSTSP</sequence>
<dbReference type="Gene3D" id="1.10.10.10">
    <property type="entry name" value="Winged helix-like DNA-binding domain superfamily/Winged helix DNA-binding domain"/>
    <property type="match status" value="1"/>
</dbReference>
<dbReference type="CDD" id="cd08414">
    <property type="entry name" value="PBP2_LTTR_aromatics_like"/>
    <property type="match status" value="1"/>
</dbReference>
<keyword evidence="3" id="KW-0238">DNA-binding</keyword>
<comment type="caution">
    <text evidence="6">The sequence shown here is derived from an EMBL/GenBank/DDBJ whole genome shotgun (WGS) entry which is preliminary data.</text>
</comment>
<dbReference type="EMBL" id="BAAATD010000002">
    <property type="protein sequence ID" value="GAA2583721.1"/>
    <property type="molecule type" value="Genomic_DNA"/>
</dbReference>
<dbReference type="Gene3D" id="3.40.190.10">
    <property type="entry name" value="Periplasmic binding protein-like II"/>
    <property type="match status" value="2"/>
</dbReference>
<name>A0ABP6BRM2_9ACTN</name>
<dbReference type="SUPFAM" id="SSF53850">
    <property type="entry name" value="Periplasmic binding protein-like II"/>
    <property type="match status" value="1"/>
</dbReference>
<keyword evidence="2" id="KW-0805">Transcription regulation</keyword>
<evidence type="ECO:0000256" key="4">
    <source>
        <dbReference type="ARBA" id="ARBA00023163"/>
    </source>
</evidence>
<evidence type="ECO:0000313" key="7">
    <source>
        <dbReference type="Proteomes" id="UP001501509"/>
    </source>
</evidence>
<keyword evidence="7" id="KW-1185">Reference proteome</keyword>
<dbReference type="Pfam" id="PF00126">
    <property type="entry name" value="HTH_1"/>
    <property type="match status" value="1"/>
</dbReference>
<dbReference type="Proteomes" id="UP001501509">
    <property type="component" value="Unassembled WGS sequence"/>
</dbReference>
<comment type="similarity">
    <text evidence="1">Belongs to the LysR transcriptional regulatory family.</text>
</comment>
<dbReference type="InterPro" id="IPR000847">
    <property type="entry name" value="LysR_HTH_N"/>
</dbReference>
<dbReference type="PANTHER" id="PTHR30346:SF0">
    <property type="entry name" value="HCA OPERON TRANSCRIPTIONAL ACTIVATOR HCAR"/>
    <property type="match status" value="1"/>
</dbReference>
<evidence type="ECO:0000259" key="5">
    <source>
        <dbReference type="PROSITE" id="PS50931"/>
    </source>
</evidence>
<evidence type="ECO:0000256" key="2">
    <source>
        <dbReference type="ARBA" id="ARBA00023015"/>
    </source>
</evidence>
<keyword evidence="4" id="KW-0804">Transcription</keyword>
<gene>
    <name evidence="6" type="ORF">GCM10010411_15560</name>
</gene>
<dbReference type="InterPro" id="IPR005119">
    <property type="entry name" value="LysR_subst-bd"/>
</dbReference>
<dbReference type="PROSITE" id="PS50931">
    <property type="entry name" value="HTH_LYSR"/>
    <property type="match status" value="1"/>
</dbReference>
<dbReference type="PANTHER" id="PTHR30346">
    <property type="entry name" value="TRANSCRIPTIONAL DUAL REGULATOR HCAR-RELATED"/>
    <property type="match status" value="1"/>
</dbReference>